<reference evidence="8" key="1">
    <citation type="journal article" date="2020" name="Nat. Commun.">
        <title>Genome sequence of the cluster root forming white lupin.</title>
        <authorList>
            <person name="Hufnagel B."/>
            <person name="Marques A."/>
            <person name="Soriano A."/>
            <person name="Marques L."/>
            <person name="Divol F."/>
            <person name="Doumas P."/>
            <person name="Sallet E."/>
            <person name="Mancinotti D."/>
            <person name="Carrere S."/>
            <person name="Marande W."/>
            <person name="Arribat S."/>
            <person name="Keller J."/>
            <person name="Huneau C."/>
            <person name="Blein T."/>
            <person name="Aime D."/>
            <person name="Laguerre M."/>
            <person name="Taylor J."/>
            <person name="Schubert V."/>
            <person name="Nelson M."/>
            <person name="Geu-Flores F."/>
            <person name="Crespi M."/>
            <person name="Gallardo-Guerrero K."/>
            <person name="Delaux P.-M."/>
            <person name="Salse J."/>
            <person name="Berges H."/>
            <person name="Guyot R."/>
            <person name="Gouzy J."/>
            <person name="Peret B."/>
        </authorList>
    </citation>
    <scope>NUCLEOTIDE SEQUENCE [LARGE SCALE GENOMIC DNA]</scope>
    <source>
        <strain evidence="8">cv. Amiga</strain>
    </source>
</reference>
<dbReference type="CDD" id="cd13132">
    <property type="entry name" value="MATE_eukaryotic"/>
    <property type="match status" value="1"/>
</dbReference>
<dbReference type="GO" id="GO:1990961">
    <property type="term" value="P:xenobiotic detoxification by transmembrane export across the plasma membrane"/>
    <property type="evidence" value="ECO:0007669"/>
    <property type="project" value="InterPro"/>
</dbReference>
<dbReference type="InterPro" id="IPR002528">
    <property type="entry name" value="MATE_fam"/>
</dbReference>
<gene>
    <name evidence="7" type="ORF">Lalb_Chr21g0305201</name>
</gene>
<feature type="transmembrane region" description="Helical" evidence="6">
    <location>
        <begin position="161"/>
        <end position="180"/>
    </location>
</feature>
<dbReference type="Proteomes" id="UP000447434">
    <property type="component" value="Chromosome 21"/>
</dbReference>
<comment type="similarity">
    <text evidence="2 6">Belongs to the multi antimicrobial extrusion (MATE) (TC 2.A.66.1) family.</text>
</comment>
<dbReference type="EMBL" id="WOCE01000021">
    <property type="protein sequence ID" value="KAE9589073.1"/>
    <property type="molecule type" value="Genomic_DNA"/>
</dbReference>
<dbReference type="AlphaFoldDB" id="A0A6A4NAP7"/>
<feature type="transmembrane region" description="Helical" evidence="6">
    <location>
        <begin position="265"/>
        <end position="284"/>
    </location>
</feature>
<keyword evidence="5 6" id="KW-0472">Membrane</keyword>
<keyword evidence="8" id="KW-1185">Reference proteome</keyword>
<feature type="transmembrane region" description="Helical" evidence="6">
    <location>
        <begin position="128"/>
        <end position="149"/>
    </location>
</feature>
<feature type="transmembrane region" description="Helical" evidence="6">
    <location>
        <begin position="342"/>
        <end position="365"/>
    </location>
</feature>
<evidence type="ECO:0000313" key="8">
    <source>
        <dbReference type="Proteomes" id="UP000447434"/>
    </source>
</evidence>
<evidence type="ECO:0000256" key="4">
    <source>
        <dbReference type="ARBA" id="ARBA00022989"/>
    </source>
</evidence>
<comment type="subcellular location">
    <subcellularLocation>
        <location evidence="1">Membrane</location>
        <topology evidence="1">Multi-pass membrane protein</topology>
    </subcellularLocation>
</comment>
<dbReference type="Pfam" id="PF01554">
    <property type="entry name" value="MatE"/>
    <property type="match status" value="2"/>
</dbReference>
<evidence type="ECO:0000256" key="3">
    <source>
        <dbReference type="ARBA" id="ARBA00022692"/>
    </source>
</evidence>
<name>A0A6A4NAP7_LUPAL</name>
<keyword evidence="4 6" id="KW-1133">Transmembrane helix</keyword>
<evidence type="ECO:0000313" key="7">
    <source>
        <dbReference type="EMBL" id="KAE9589073.1"/>
    </source>
</evidence>
<protein>
    <recommendedName>
        <fullName evidence="6">Protein DETOXIFICATION</fullName>
    </recommendedName>
    <alternativeName>
        <fullName evidence="6">Multidrug and toxic compound extrusion protein</fullName>
    </alternativeName>
</protein>
<feature type="transmembrane region" description="Helical" evidence="6">
    <location>
        <begin position="77"/>
        <end position="98"/>
    </location>
</feature>
<organism evidence="7 8">
    <name type="scientific">Lupinus albus</name>
    <name type="common">White lupine</name>
    <name type="synonym">Lupinus termis</name>
    <dbReference type="NCBI Taxonomy" id="3870"/>
    <lineage>
        <taxon>Eukaryota</taxon>
        <taxon>Viridiplantae</taxon>
        <taxon>Streptophyta</taxon>
        <taxon>Embryophyta</taxon>
        <taxon>Tracheophyta</taxon>
        <taxon>Spermatophyta</taxon>
        <taxon>Magnoliopsida</taxon>
        <taxon>eudicotyledons</taxon>
        <taxon>Gunneridae</taxon>
        <taxon>Pentapetalae</taxon>
        <taxon>rosids</taxon>
        <taxon>fabids</taxon>
        <taxon>Fabales</taxon>
        <taxon>Fabaceae</taxon>
        <taxon>Papilionoideae</taxon>
        <taxon>50 kb inversion clade</taxon>
        <taxon>genistoids sensu lato</taxon>
        <taxon>core genistoids</taxon>
        <taxon>Genisteae</taxon>
        <taxon>Lupinus</taxon>
    </lineage>
</organism>
<proteinExistence type="inferred from homology"/>
<feature type="transmembrane region" description="Helical" evidence="6">
    <location>
        <begin position="447"/>
        <end position="466"/>
    </location>
</feature>
<evidence type="ECO:0000256" key="1">
    <source>
        <dbReference type="ARBA" id="ARBA00004141"/>
    </source>
</evidence>
<evidence type="ECO:0000256" key="2">
    <source>
        <dbReference type="ARBA" id="ARBA00010199"/>
    </source>
</evidence>
<feature type="transmembrane region" description="Helical" evidence="6">
    <location>
        <begin position="46"/>
        <end position="71"/>
    </location>
</feature>
<sequence length="498" mass="54293">MDSIPLLINGVGAAEEVVVVGEDGDYVAVKGLKEVKKVFWIETMKLWEIALPIVFNILCQYGVNSITSIFVGHLGDIQLSAVSLTNSVIGTFAFGFMLGMGSATETLCGQAFGAGQVNLLGVYMQRSWVILFATSILLLPIYIFAAPILKVLGQQKDIADLAGSFALLVIPQFLSLPLNFPTQKFLQAQSKVSVIAWVGFVALIMHIGMLWLLIYVLDWGLTGAAVAFNITSWGITVAQLVYVVGWCKEGWNGLSWLAFKDIWAFVRLSLASAIMLCLEVWYMMSVIVLAGHLDNAVIAVDSLSICMNYNGWEGMLFIGVNAAISVRVSNELGLGHPRATKYSVYVTVFQSLFIGIFFMAVILITRDYFAIIFTSSKTVQDAVSKLGCLLAVTMVLNSVQPVISGVAVGGGWQGLVAYINIGCYYLFGLPMGFLLGYKVNLGVKGLWGGMICGVVLQTLILLLILYKTNWKKEVEETSQRMRKWGGQDNKVDNVVAST</sequence>
<dbReference type="GO" id="GO:0042910">
    <property type="term" value="F:xenobiotic transmembrane transporter activity"/>
    <property type="evidence" value="ECO:0007669"/>
    <property type="project" value="InterPro"/>
</dbReference>
<dbReference type="PANTHER" id="PTHR11206">
    <property type="entry name" value="MULTIDRUG RESISTANCE PROTEIN"/>
    <property type="match status" value="1"/>
</dbReference>
<dbReference type="InterPro" id="IPR045069">
    <property type="entry name" value="MATE_euk"/>
</dbReference>
<feature type="transmembrane region" description="Helical" evidence="6">
    <location>
        <begin position="223"/>
        <end position="244"/>
    </location>
</feature>
<dbReference type="GO" id="GO:0016020">
    <property type="term" value="C:membrane"/>
    <property type="evidence" value="ECO:0007669"/>
    <property type="project" value="UniProtKB-SubCell"/>
</dbReference>
<dbReference type="OrthoDB" id="2126698at2759"/>
<keyword evidence="3 6" id="KW-0812">Transmembrane</keyword>
<feature type="transmembrane region" description="Helical" evidence="6">
    <location>
        <begin position="386"/>
        <end position="409"/>
    </location>
</feature>
<feature type="transmembrane region" description="Helical" evidence="6">
    <location>
        <begin position="192"/>
        <end position="217"/>
    </location>
</feature>
<evidence type="ECO:0000256" key="6">
    <source>
        <dbReference type="RuleBase" id="RU004914"/>
    </source>
</evidence>
<dbReference type="NCBIfam" id="TIGR00797">
    <property type="entry name" value="matE"/>
    <property type="match status" value="1"/>
</dbReference>
<comment type="caution">
    <text evidence="7">The sequence shown here is derived from an EMBL/GenBank/DDBJ whole genome shotgun (WGS) entry which is preliminary data.</text>
</comment>
<evidence type="ECO:0000256" key="5">
    <source>
        <dbReference type="ARBA" id="ARBA00023136"/>
    </source>
</evidence>
<dbReference type="GO" id="GO:0015297">
    <property type="term" value="F:antiporter activity"/>
    <property type="evidence" value="ECO:0007669"/>
    <property type="project" value="InterPro"/>
</dbReference>
<accession>A0A6A4NAP7</accession>
<feature type="transmembrane region" description="Helical" evidence="6">
    <location>
        <begin position="415"/>
        <end position="435"/>
    </location>
</feature>